<dbReference type="EMBL" id="HG001668">
    <property type="protein sequence ID" value="CDF34016.1"/>
    <property type="molecule type" value="Genomic_DNA"/>
</dbReference>
<organism evidence="1 2">
    <name type="scientific">Chondrus crispus</name>
    <name type="common">Carrageen Irish moss</name>
    <name type="synonym">Polymorpha crispa</name>
    <dbReference type="NCBI Taxonomy" id="2769"/>
    <lineage>
        <taxon>Eukaryota</taxon>
        <taxon>Rhodophyta</taxon>
        <taxon>Florideophyceae</taxon>
        <taxon>Rhodymeniophycidae</taxon>
        <taxon>Gigartinales</taxon>
        <taxon>Gigartinaceae</taxon>
        <taxon>Chondrus</taxon>
    </lineage>
</organism>
<keyword evidence="2" id="KW-1185">Reference proteome</keyword>
<dbReference type="Gramene" id="CDF34016">
    <property type="protein sequence ID" value="CDF34016"/>
    <property type="gene ID" value="CHC_T00002712001"/>
</dbReference>
<evidence type="ECO:0000313" key="2">
    <source>
        <dbReference type="Proteomes" id="UP000012073"/>
    </source>
</evidence>
<dbReference type="Proteomes" id="UP000012073">
    <property type="component" value="Unassembled WGS sequence"/>
</dbReference>
<dbReference type="AlphaFoldDB" id="R7Q9H1"/>
<accession>R7Q9H1</accession>
<name>R7Q9H1_CHOCR</name>
<proteinExistence type="predicted"/>
<evidence type="ECO:0000313" key="1">
    <source>
        <dbReference type="EMBL" id="CDF34016.1"/>
    </source>
</evidence>
<dbReference type="RefSeq" id="XP_005713835.1">
    <property type="nucleotide sequence ID" value="XM_005713778.1"/>
</dbReference>
<dbReference type="GeneID" id="17321551"/>
<protein>
    <submittedName>
        <fullName evidence="1">Uncharacterized protein</fullName>
    </submittedName>
</protein>
<reference evidence="2" key="1">
    <citation type="journal article" date="2013" name="Proc. Natl. Acad. Sci. U.S.A.">
        <title>Genome structure and metabolic features in the red seaweed Chondrus crispus shed light on evolution of the Archaeplastida.</title>
        <authorList>
            <person name="Collen J."/>
            <person name="Porcel B."/>
            <person name="Carre W."/>
            <person name="Ball S.G."/>
            <person name="Chaparro C."/>
            <person name="Tonon T."/>
            <person name="Barbeyron T."/>
            <person name="Michel G."/>
            <person name="Noel B."/>
            <person name="Valentin K."/>
            <person name="Elias M."/>
            <person name="Artiguenave F."/>
            <person name="Arun A."/>
            <person name="Aury J.M."/>
            <person name="Barbosa-Neto J.F."/>
            <person name="Bothwell J.H."/>
            <person name="Bouget F.Y."/>
            <person name="Brillet L."/>
            <person name="Cabello-Hurtado F."/>
            <person name="Capella-Gutierrez S."/>
            <person name="Charrier B."/>
            <person name="Cladiere L."/>
            <person name="Cock J.M."/>
            <person name="Coelho S.M."/>
            <person name="Colleoni C."/>
            <person name="Czjzek M."/>
            <person name="Da Silva C."/>
            <person name="Delage L."/>
            <person name="Denoeud F."/>
            <person name="Deschamps P."/>
            <person name="Dittami S.M."/>
            <person name="Gabaldon T."/>
            <person name="Gachon C.M."/>
            <person name="Groisillier A."/>
            <person name="Herve C."/>
            <person name="Jabbari K."/>
            <person name="Katinka M."/>
            <person name="Kloareg B."/>
            <person name="Kowalczyk N."/>
            <person name="Labadie K."/>
            <person name="Leblanc C."/>
            <person name="Lopez P.J."/>
            <person name="McLachlan D.H."/>
            <person name="Meslet-Cladiere L."/>
            <person name="Moustafa A."/>
            <person name="Nehr Z."/>
            <person name="Nyvall Collen P."/>
            <person name="Panaud O."/>
            <person name="Partensky F."/>
            <person name="Poulain J."/>
            <person name="Rensing S.A."/>
            <person name="Rousvoal S."/>
            <person name="Samson G."/>
            <person name="Symeonidi A."/>
            <person name="Weissenbach J."/>
            <person name="Zambounis A."/>
            <person name="Wincker P."/>
            <person name="Boyen C."/>
        </authorList>
    </citation>
    <scope>NUCLEOTIDE SEQUENCE [LARGE SCALE GENOMIC DNA]</scope>
    <source>
        <strain evidence="2">cv. Stackhouse</strain>
    </source>
</reference>
<dbReference type="KEGG" id="ccp:CHC_T00002712001"/>
<gene>
    <name evidence="1" type="ORF">CHC_T00002712001</name>
</gene>
<sequence>MNYSNSEDAVRVQRGLFSAETCDTCSSRVAAATVETRNSQNLFSSSSLLSLLLIRLAAGCNRTAYRGRCVTGGRLYYLCRPGHFPFYPVLICHMVTDVPCRDGVLHWIE</sequence>